<keyword evidence="1" id="KW-0812">Transmembrane</keyword>
<evidence type="ECO:0000313" key="2">
    <source>
        <dbReference type="EMBL" id="EFA09729.1"/>
    </source>
</evidence>
<evidence type="ECO:0000256" key="1">
    <source>
        <dbReference type="SAM" id="Phobius"/>
    </source>
</evidence>
<organism evidence="2 3">
    <name type="scientific">Tribolium castaneum</name>
    <name type="common">Red flour beetle</name>
    <dbReference type="NCBI Taxonomy" id="7070"/>
    <lineage>
        <taxon>Eukaryota</taxon>
        <taxon>Metazoa</taxon>
        <taxon>Ecdysozoa</taxon>
        <taxon>Arthropoda</taxon>
        <taxon>Hexapoda</taxon>
        <taxon>Insecta</taxon>
        <taxon>Pterygota</taxon>
        <taxon>Neoptera</taxon>
        <taxon>Endopterygota</taxon>
        <taxon>Coleoptera</taxon>
        <taxon>Polyphaga</taxon>
        <taxon>Cucujiformia</taxon>
        <taxon>Tenebrionidae</taxon>
        <taxon>Tenebrionidae incertae sedis</taxon>
        <taxon>Tribolium</taxon>
    </lineage>
</organism>
<protein>
    <submittedName>
        <fullName evidence="2">Uncharacterized protein</fullName>
    </submittedName>
</protein>
<evidence type="ECO:0000313" key="3">
    <source>
        <dbReference type="Proteomes" id="UP000007266"/>
    </source>
</evidence>
<feature type="transmembrane region" description="Helical" evidence="1">
    <location>
        <begin position="41"/>
        <end position="63"/>
    </location>
</feature>
<dbReference type="AlphaFoldDB" id="D6WZB9"/>
<reference evidence="2 3" key="1">
    <citation type="journal article" date="2008" name="Nature">
        <title>The genome of the model beetle and pest Tribolium castaneum.</title>
        <authorList>
            <consortium name="Tribolium Genome Sequencing Consortium"/>
            <person name="Richards S."/>
            <person name="Gibbs R.A."/>
            <person name="Weinstock G.M."/>
            <person name="Brown S.J."/>
            <person name="Denell R."/>
            <person name="Beeman R.W."/>
            <person name="Gibbs R."/>
            <person name="Beeman R.W."/>
            <person name="Brown S.J."/>
            <person name="Bucher G."/>
            <person name="Friedrich M."/>
            <person name="Grimmelikhuijzen C.J."/>
            <person name="Klingler M."/>
            <person name="Lorenzen M."/>
            <person name="Richards S."/>
            <person name="Roth S."/>
            <person name="Schroder R."/>
            <person name="Tautz D."/>
            <person name="Zdobnov E.M."/>
            <person name="Muzny D."/>
            <person name="Gibbs R.A."/>
            <person name="Weinstock G.M."/>
            <person name="Attaway T."/>
            <person name="Bell S."/>
            <person name="Buhay C.J."/>
            <person name="Chandrabose M.N."/>
            <person name="Chavez D."/>
            <person name="Clerk-Blankenburg K.P."/>
            <person name="Cree A."/>
            <person name="Dao M."/>
            <person name="Davis C."/>
            <person name="Chacko J."/>
            <person name="Dinh H."/>
            <person name="Dugan-Rocha S."/>
            <person name="Fowler G."/>
            <person name="Garner T.T."/>
            <person name="Garnes J."/>
            <person name="Gnirke A."/>
            <person name="Hawes A."/>
            <person name="Hernandez J."/>
            <person name="Hines S."/>
            <person name="Holder M."/>
            <person name="Hume J."/>
            <person name="Jhangiani S.N."/>
            <person name="Joshi V."/>
            <person name="Khan Z.M."/>
            <person name="Jackson L."/>
            <person name="Kovar C."/>
            <person name="Kowis A."/>
            <person name="Lee S."/>
            <person name="Lewis L.R."/>
            <person name="Margolis J."/>
            <person name="Morgan M."/>
            <person name="Nazareth L.V."/>
            <person name="Nguyen N."/>
            <person name="Okwuonu G."/>
            <person name="Parker D."/>
            <person name="Richards S."/>
            <person name="Ruiz S.J."/>
            <person name="Santibanez J."/>
            <person name="Savard J."/>
            <person name="Scherer S.E."/>
            <person name="Schneider B."/>
            <person name="Sodergren E."/>
            <person name="Tautz D."/>
            <person name="Vattahil S."/>
            <person name="Villasana D."/>
            <person name="White C.S."/>
            <person name="Wright R."/>
            <person name="Park Y."/>
            <person name="Beeman R.W."/>
            <person name="Lord J."/>
            <person name="Oppert B."/>
            <person name="Lorenzen M."/>
            <person name="Brown S."/>
            <person name="Wang L."/>
            <person name="Savard J."/>
            <person name="Tautz D."/>
            <person name="Richards S."/>
            <person name="Weinstock G."/>
            <person name="Gibbs R.A."/>
            <person name="Liu Y."/>
            <person name="Worley K."/>
            <person name="Weinstock G."/>
            <person name="Elsik C.G."/>
            <person name="Reese J.T."/>
            <person name="Elhaik E."/>
            <person name="Landan G."/>
            <person name="Graur D."/>
            <person name="Arensburger P."/>
            <person name="Atkinson P."/>
            <person name="Beeman R.W."/>
            <person name="Beidler J."/>
            <person name="Brown S.J."/>
            <person name="Demuth J.P."/>
            <person name="Drury D.W."/>
            <person name="Du Y.Z."/>
            <person name="Fujiwara H."/>
            <person name="Lorenzen M."/>
            <person name="Maselli V."/>
            <person name="Osanai M."/>
            <person name="Park Y."/>
            <person name="Robertson H.M."/>
            <person name="Tu Z."/>
            <person name="Wang J.J."/>
            <person name="Wang S."/>
            <person name="Richards S."/>
            <person name="Song H."/>
            <person name="Zhang L."/>
            <person name="Sodergren E."/>
            <person name="Werner D."/>
            <person name="Stanke M."/>
            <person name="Morgenstern B."/>
            <person name="Solovyev V."/>
            <person name="Kosarev P."/>
            <person name="Brown G."/>
            <person name="Chen H.C."/>
            <person name="Ermolaeva O."/>
            <person name="Hlavina W."/>
            <person name="Kapustin Y."/>
            <person name="Kiryutin B."/>
            <person name="Kitts P."/>
            <person name="Maglott D."/>
            <person name="Pruitt K."/>
            <person name="Sapojnikov V."/>
            <person name="Souvorov A."/>
            <person name="Mackey A.J."/>
            <person name="Waterhouse R.M."/>
            <person name="Wyder S."/>
            <person name="Zdobnov E.M."/>
            <person name="Zdobnov E.M."/>
            <person name="Wyder S."/>
            <person name="Kriventseva E.V."/>
            <person name="Kadowaki T."/>
            <person name="Bork P."/>
            <person name="Aranda M."/>
            <person name="Bao R."/>
            <person name="Beermann A."/>
            <person name="Berns N."/>
            <person name="Bolognesi R."/>
            <person name="Bonneton F."/>
            <person name="Bopp D."/>
            <person name="Brown S.J."/>
            <person name="Bucher G."/>
            <person name="Butts T."/>
            <person name="Chaumot A."/>
            <person name="Denell R.E."/>
            <person name="Ferrier D.E."/>
            <person name="Friedrich M."/>
            <person name="Gordon C.M."/>
            <person name="Jindra M."/>
            <person name="Klingler M."/>
            <person name="Lan Q."/>
            <person name="Lattorff H.M."/>
            <person name="Laudet V."/>
            <person name="von Levetsow C."/>
            <person name="Liu Z."/>
            <person name="Lutz R."/>
            <person name="Lynch J.A."/>
            <person name="da Fonseca R.N."/>
            <person name="Posnien N."/>
            <person name="Reuter R."/>
            <person name="Roth S."/>
            <person name="Savard J."/>
            <person name="Schinko J.B."/>
            <person name="Schmitt C."/>
            <person name="Schoppmeier M."/>
            <person name="Schroder R."/>
            <person name="Shippy T.D."/>
            <person name="Simonnet F."/>
            <person name="Marques-Souza H."/>
            <person name="Tautz D."/>
            <person name="Tomoyasu Y."/>
            <person name="Trauner J."/>
            <person name="Van der Zee M."/>
            <person name="Vervoort M."/>
            <person name="Wittkopp N."/>
            <person name="Wimmer E.A."/>
            <person name="Yang X."/>
            <person name="Jones A.K."/>
            <person name="Sattelle D.B."/>
            <person name="Ebert P.R."/>
            <person name="Nelson D."/>
            <person name="Scott J.G."/>
            <person name="Beeman R.W."/>
            <person name="Muthukrishnan S."/>
            <person name="Kramer K.J."/>
            <person name="Arakane Y."/>
            <person name="Beeman R.W."/>
            <person name="Zhu Q."/>
            <person name="Hogenkamp D."/>
            <person name="Dixit R."/>
            <person name="Oppert B."/>
            <person name="Jiang H."/>
            <person name="Zou Z."/>
            <person name="Marshall J."/>
            <person name="Elpidina E."/>
            <person name="Vinokurov K."/>
            <person name="Oppert C."/>
            <person name="Zou Z."/>
            <person name="Evans J."/>
            <person name="Lu Z."/>
            <person name="Zhao P."/>
            <person name="Sumathipala N."/>
            <person name="Altincicek B."/>
            <person name="Vilcinskas A."/>
            <person name="Williams M."/>
            <person name="Hultmark D."/>
            <person name="Hetru C."/>
            <person name="Jiang H."/>
            <person name="Grimmelikhuijzen C.J."/>
            <person name="Hauser F."/>
            <person name="Cazzamali G."/>
            <person name="Williamson M."/>
            <person name="Park Y."/>
            <person name="Li B."/>
            <person name="Tanaka Y."/>
            <person name="Predel R."/>
            <person name="Neupert S."/>
            <person name="Schachtner J."/>
            <person name="Verleyen P."/>
            <person name="Raible F."/>
            <person name="Bork P."/>
            <person name="Friedrich M."/>
            <person name="Walden K.K."/>
            <person name="Robertson H.M."/>
            <person name="Angeli S."/>
            <person name="Foret S."/>
            <person name="Bucher G."/>
            <person name="Schuetz S."/>
            <person name="Maleszka R."/>
            <person name="Wimmer E.A."/>
            <person name="Beeman R.W."/>
            <person name="Lorenzen M."/>
            <person name="Tomoyasu Y."/>
            <person name="Miller S.C."/>
            <person name="Grossmann D."/>
            <person name="Bucher G."/>
        </authorList>
    </citation>
    <scope>NUCLEOTIDE SEQUENCE [LARGE SCALE GENOMIC DNA]</scope>
    <source>
        <strain evidence="2 3">Georgia GA2</strain>
    </source>
</reference>
<dbReference type="EMBL" id="KQ971372">
    <property type="protein sequence ID" value="EFA09729.1"/>
    <property type="molecule type" value="Genomic_DNA"/>
</dbReference>
<keyword evidence="1" id="KW-1133">Transmembrane helix</keyword>
<feature type="transmembrane region" description="Helical" evidence="1">
    <location>
        <begin position="75"/>
        <end position="94"/>
    </location>
</feature>
<proteinExistence type="predicted"/>
<dbReference type="InParanoid" id="D6WZB9"/>
<reference evidence="2 3" key="2">
    <citation type="journal article" date="2010" name="Nucleic Acids Res.">
        <title>BeetleBase in 2010: revisions to provide comprehensive genomic information for Tribolium castaneum.</title>
        <authorList>
            <person name="Kim H.S."/>
            <person name="Murphy T."/>
            <person name="Xia J."/>
            <person name="Caragea D."/>
            <person name="Park Y."/>
            <person name="Beeman R.W."/>
            <person name="Lorenzen M.D."/>
            <person name="Butcher S."/>
            <person name="Manak J.R."/>
            <person name="Brown S.J."/>
        </authorList>
    </citation>
    <scope>GENOME REANNOTATION</scope>
    <source>
        <strain evidence="2 3">Georgia GA2</strain>
    </source>
</reference>
<keyword evidence="3" id="KW-1185">Reference proteome</keyword>
<feature type="transmembrane region" description="Helical" evidence="1">
    <location>
        <begin position="7"/>
        <end position="29"/>
    </location>
</feature>
<gene>
    <name evidence="2" type="primary">GLEAN_11862</name>
    <name evidence="2" type="ORF">TcasGA2_TC011862</name>
</gene>
<dbReference type="Proteomes" id="UP000007266">
    <property type="component" value="Linkage group 9"/>
</dbReference>
<keyword evidence="1" id="KW-0472">Membrane</keyword>
<sequence>MIFNKRFILWTCMVLNFLFLGVAGIFIATATIDLMGQTSPLWVPILTNILGIILLANYFLGFFGAMEKRLNLLRAYVFIVSAVSLVESIFGIFLLSYKFESPVRNILIGGATNIGLFMVVVSVLKGIAAIFFHHFRRFYATSKIEFLESSTDSQTLIKEDTESVN</sequence>
<dbReference type="HOGENOM" id="CLU_1612978_0_0_1"/>
<name>D6WZB9_TRICA</name>
<feature type="transmembrane region" description="Helical" evidence="1">
    <location>
        <begin position="106"/>
        <end position="132"/>
    </location>
</feature>
<accession>D6WZB9</accession>